<feature type="transmembrane region" description="Helical" evidence="8">
    <location>
        <begin position="108"/>
        <end position="127"/>
    </location>
</feature>
<protein>
    <submittedName>
        <fullName evidence="9">Glycosyl transferase</fullName>
    </submittedName>
</protein>
<keyword evidence="5 8" id="KW-0812">Transmembrane</keyword>
<feature type="transmembrane region" description="Helical" evidence="8">
    <location>
        <begin position="400"/>
        <end position="420"/>
    </location>
</feature>
<dbReference type="PANTHER" id="PTHR33908:SF3">
    <property type="entry name" value="UNDECAPRENYL PHOSPHATE-ALPHA-4-AMINO-4-DEOXY-L-ARABINOSE ARABINOSYL TRANSFERASE"/>
    <property type="match status" value="1"/>
</dbReference>
<evidence type="ECO:0000256" key="1">
    <source>
        <dbReference type="ARBA" id="ARBA00004651"/>
    </source>
</evidence>
<feature type="transmembrane region" description="Helical" evidence="8">
    <location>
        <begin position="322"/>
        <end position="337"/>
    </location>
</feature>
<evidence type="ECO:0000256" key="6">
    <source>
        <dbReference type="ARBA" id="ARBA00022989"/>
    </source>
</evidence>
<name>A0A3S9VVB5_9BACT</name>
<dbReference type="GO" id="GO:0009103">
    <property type="term" value="P:lipopolysaccharide biosynthetic process"/>
    <property type="evidence" value="ECO:0007669"/>
    <property type="project" value="UniProtKB-ARBA"/>
</dbReference>
<evidence type="ECO:0000256" key="8">
    <source>
        <dbReference type="SAM" id="Phobius"/>
    </source>
</evidence>
<dbReference type="PANTHER" id="PTHR33908">
    <property type="entry name" value="MANNOSYLTRANSFERASE YKCB-RELATED"/>
    <property type="match status" value="1"/>
</dbReference>
<keyword evidence="2" id="KW-1003">Cell membrane</keyword>
<evidence type="ECO:0000256" key="2">
    <source>
        <dbReference type="ARBA" id="ARBA00022475"/>
    </source>
</evidence>
<comment type="subcellular location">
    <subcellularLocation>
        <location evidence="1">Cell membrane</location>
        <topology evidence="1">Multi-pass membrane protein</topology>
    </subcellularLocation>
</comment>
<dbReference type="KEGG" id="buy:D8S85_13380"/>
<feature type="transmembrane region" description="Helical" evidence="8">
    <location>
        <begin position="343"/>
        <end position="360"/>
    </location>
</feature>
<dbReference type="AlphaFoldDB" id="A0A3S9VVB5"/>
<feature type="transmembrane region" description="Helical" evidence="8">
    <location>
        <begin position="284"/>
        <end position="310"/>
    </location>
</feature>
<feature type="transmembrane region" description="Helical" evidence="8">
    <location>
        <begin position="37"/>
        <end position="56"/>
    </location>
</feature>
<keyword evidence="7 8" id="KW-0472">Membrane</keyword>
<evidence type="ECO:0000313" key="9">
    <source>
        <dbReference type="EMBL" id="AZS30441.1"/>
    </source>
</evidence>
<dbReference type="OrthoDB" id="8353433at2"/>
<organism evidence="9 10">
    <name type="scientific">Butyricimonas faecalis</name>
    <dbReference type="NCBI Taxonomy" id="2093856"/>
    <lineage>
        <taxon>Bacteria</taxon>
        <taxon>Pseudomonadati</taxon>
        <taxon>Bacteroidota</taxon>
        <taxon>Bacteroidia</taxon>
        <taxon>Bacteroidales</taxon>
        <taxon>Odoribacteraceae</taxon>
        <taxon>Butyricimonas</taxon>
    </lineage>
</organism>
<feature type="transmembrane region" description="Helical" evidence="8">
    <location>
        <begin position="367"/>
        <end position="388"/>
    </location>
</feature>
<dbReference type="GO" id="GO:0005886">
    <property type="term" value="C:plasma membrane"/>
    <property type="evidence" value="ECO:0007669"/>
    <property type="project" value="UniProtKB-SubCell"/>
</dbReference>
<reference evidence="9 10" key="1">
    <citation type="submission" date="2018-10" db="EMBL/GenBank/DDBJ databases">
        <title>Butyricimonas faecalis sp. nov., isolated from human faeces and emended description of the genus Butyricimonas.</title>
        <authorList>
            <person name="Le Roy T."/>
            <person name="Van der Smissen P."/>
            <person name="Paquot A."/>
            <person name="Delzenne N."/>
            <person name="Muccioli G."/>
            <person name="Collet J.-F."/>
            <person name="Cani P.D."/>
        </authorList>
    </citation>
    <scope>NUCLEOTIDE SEQUENCE [LARGE SCALE GENOMIC DNA]</scope>
    <source>
        <strain evidence="9 10">H184</strain>
    </source>
</reference>
<proteinExistence type="predicted"/>
<gene>
    <name evidence="9" type="ORF">D8S85_13380</name>
</gene>
<feature type="transmembrane region" description="Helical" evidence="8">
    <location>
        <begin position="427"/>
        <end position="446"/>
    </location>
</feature>
<dbReference type="InterPro" id="IPR050297">
    <property type="entry name" value="LipidA_mod_glycosyltrf_83"/>
</dbReference>
<keyword evidence="3" id="KW-0328">Glycosyltransferase</keyword>
<dbReference type="GO" id="GO:0016763">
    <property type="term" value="F:pentosyltransferase activity"/>
    <property type="evidence" value="ECO:0007669"/>
    <property type="project" value="TreeGrafter"/>
</dbReference>
<evidence type="ECO:0000256" key="5">
    <source>
        <dbReference type="ARBA" id="ARBA00022692"/>
    </source>
</evidence>
<keyword evidence="4 9" id="KW-0808">Transferase</keyword>
<evidence type="ECO:0000256" key="7">
    <source>
        <dbReference type="ARBA" id="ARBA00023136"/>
    </source>
</evidence>
<dbReference type="GO" id="GO:0010041">
    <property type="term" value="P:response to iron(III) ion"/>
    <property type="evidence" value="ECO:0007669"/>
    <property type="project" value="TreeGrafter"/>
</dbReference>
<keyword evidence="10" id="KW-1185">Reference proteome</keyword>
<accession>A0A3S9VVB5</accession>
<dbReference type="Proteomes" id="UP000270673">
    <property type="component" value="Chromosome"/>
</dbReference>
<feature type="transmembrane region" description="Helical" evidence="8">
    <location>
        <begin position="235"/>
        <end position="255"/>
    </location>
</feature>
<keyword evidence="6 8" id="KW-1133">Transmembrane helix</keyword>
<evidence type="ECO:0000313" key="10">
    <source>
        <dbReference type="Proteomes" id="UP000270673"/>
    </source>
</evidence>
<feature type="transmembrane region" description="Helical" evidence="8">
    <location>
        <begin position="148"/>
        <end position="176"/>
    </location>
</feature>
<evidence type="ECO:0000256" key="3">
    <source>
        <dbReference type="ARBA" id="ARBA00022676"/>
    </source>
</evidence>
<sequence>MLEEFFSPAVTKKKHFWYIFRNCFGVKRIYILTIMKIERYFILLILVIPVLILRDFTPNNELKYLSIVDEALRDGHFFTFYHQGELYADKPPLYFWLFMLSKWIWGEYNMFSLSLFSIIPALISIYIMNKWVEEDTTPSLRWSGSLMLFTSAFFIGSGLVLRMDMLMCMFILLALYTFYKRYSGKGRPRDRFLLPFYIFMAIFSKGPIGFIVPLITMFVFLLVKRDIRSLGRYFGWLEWGILLGCCAIWFLGIYLEGGATYLNNLLFHQTINRAVDSFDHKKAFWYYGVTFWYSVAPWSILYIATILIAIKKRVLTTDKEKLFLTAIVSTFVILSLFSGKLDIYMLPLFPFFTYLTILLLPKIKEKWVAFSVYIPVAVLTIAPIATFFIRDKFNVPDSPFIYVAIITLFIFSLTACYMLYRKRVFQAINCVALGILSTLFTGAFALPRINPYIGLTTMATEAHHICEEEHIDHYYYYKFRGGENMDVYLHEEAMKITSEDSLFNIYRKGNCMIFVKEKNVTRSPVLSNWIQQVHHEKVGNFYLIHPDDSLVPGSFGQVNISTVSN</sequence>
<evidence type="ECO:0000256" key="4">
    <source>
        <dbReference type="ARBA" id="ARBA00022679"/>
    </source>
</evidence>
<feature type="transmembrane region" description="Helical" evidence="8">
    <location>
        <begin position="196"/>
        <end position="223"/>
    </location>
</feature>
<dbReference type="EMBL" id="CP032819">
    <property type="protein sequence ID" value="AZS30441.1"/>
    <property type="molecule type" value="Genomic_DNA"/>
</dbReference>